<feature type="domain" description="Glycosyltransferase 2-like" evidence="8">
    <location>
        <begin position="4"/>
        <end position="146"/>
    </location>
</feature>
<evidence type="ECO:0000256" key="7">
    <source>
        <dbReference type="ARBA" id="ARBA00023136"/>
    </source>
</evidence>
<sequence>MNFSVVVPVFNSENTIELMVKKILCFFSEHEMSCEIILVDDCSHDQSWQIIEKVSKMHKEIKGIRLNSNSGQQMAIYQGLHYCEGDYAITIDDDGQHDIEDLIQFMPLISQNYDLIFGIYKSYNDPSYRKRGSGYIGRFFKWRFKNLKGMRVSSFRVVEKSLYQCILNKKKKFVYISAELLPYAQKVGNVAVTRHMRLEGKSGYTLGKLLKLGLNLYFFYGVPHIFNEMNQGKAYDETVVNGWCGELSNQRHPQNEGNGL</sequence>
<evidence type="ECO:0000259" key="8">
    <source>
        <dbReference type="Pfam" id="PF00535"/>
    </source>
</evidence>
<dbReference type="SUPFAM" id="SSF53448">
    <property type="entry name" value="Nucleotide-diphospho-sugar transferases"/>
    <property type="match status" value="1"/>
</dbReference>
<evidence type="ECO:0000256" key="6">
    <source>
        <dbReference type="ARBA" id="ARBA00022989"/>
    </source>
</evidence>
<protein>
    <submittedName>
        <fullName evidence="9">Glycosyltransferase</fullName>
    </submittedName>
</protein>
<dbReference type="Gene3D" id="3.90.550.10">
    <property type="entry name" value="Spore Coat Polysaccharide Biosynthesis Protein SpsA, Chain A"/>
    <property type="match status" value="1"/>
</dbReference>
<dbReference type="Proteomes" id="UP000614200">
    <property type="component" value="Unassembled WGS sequence"/>
</dbReference>
<comment type="caution">
    <text evidence="9">The sequence shown here is derived from an EMBL/GenBank/DDBJ whole genome shotgun (WGS) entry which is preliminary data.</text>
</comment>
<gene>
    <name evidence="9" type="ORF">ISU02_19460</name>
</gene>
<dbReference type="EMBL" id="JADKNH010000014">
    <property type="protein sequence ID" value="MBF4695277.1"/>
    <property type="molecule type" value="Genomic_DNA"/>
</dbReference>
<dbReference type="PANTHER" id="PTHR48090:SF3">
    <property type="entry name" value="UNDECAPRENYL-PHOSPHATE 4-DEOXY-4-FORMAMIDO-L-ARABINOSE TRANSFERASE"/>
    <property type="match status" value="1"/>
</dbReference>
<evidence type="ECO:0000313" key="10">
    <source>
        <dbReference type="Proteomes" id="UP000614200"/>
    </source>
</evidence>
<dbReference type="RefSeq" id="WP_194703514.1">
    <property type="nucleotide sequence ID" value="NZ_JADKNH010000014.1"/>
</dbReference>
<reference evidence="9 10" key="1">
    <citation type="submission" date="2020-11" db="EMBL/GenBank/DDBJ databases">
        <title>Fusibacter basophilias sp. nov.</title>
        <authorList>
            <person name="Qiu D."/>
        </authorList>
    </citation>
    <scope>NUCLEOTIDE SEQUENCE [LARGE SCALE GENOMIC DNA]</scope>
    <source>
        <strain evidence="9 10">Q10-2</strain>
    </source>
</reference>
<dbReference type="InterPro" id="IPR001173">
    <property type="entry name" value="Glyco_trans_2-like"/>
</dbReference>
<keyword evidence="3" id="KW-0808">Transferase</keyword>
<keyword evidence="7" id="KW-0472">Membrane</keyword>
<evidence type="ECO:0000256" key="1">
    <source>
        <dbReference type="ARBA" id="ARBA00022475"/>
    </source>
</evidence>
<evidence type="ECO:0000256" key="5">
    <source>
        <dbReference type="ARBA" id="ARBA00022985"/>
    </source>
</evidence>
<accession>A0ABR9ZXT4</accession>
<organism evidence="9 10">
    <name type="scientific">Fusibacter ferrireducens</name>
    <dbReference type="NCBI Taxonomy" id="2785058"/>
    <lineage>
        <taxon>Bacteria</taxon>
        <taxon>Bacillati</taxon>
        <taxon>Bacillota</taxon>
        <taxon>Clostridia</taxon>
        <taxon>Eubacteriales</taxon>
        <taxon>Eubacteriales Family XII. Incertae Sedis</taxon>
        <taxon>Fusibacter</taxon>
    </lineage>
</organism>
<dbReference type="InterPro" id="IPR029044">
    <property type="entry name" value="Nucleotide-diphossugar_trans"/>
</dbReference>
<keyword evidence="4" id="KW-0812">Transmembrane</keyword>
<proteinExistence type="predicted"/>
<name>A0ABR9ZXT4_9FIRM</name>
<evidence type="ECO:0000313" key="9">
    <source>
        <dbReference type="EMBL" id="MBF4695277.1"/>
    </source>
</evidence>
<keyword evidence="2" id="KW-0328">Glycosyltransferase</keyword>
<dbReference type="InterPro" id="IPR050256">
    <property type="entry name" value="Glycosyltransferase_2"/>
</dbReference>
<keyword evidence="5" id="KW-0448">Lipopolysaccharide biosynthesis</keyword>
<keyword evidence="10" id="KW-1185">Reference proteome</keyword>
<evidence type="ECO:0000256" key="3">
    <source>
        <dbReference type="ARBA" id="ARBA00022679"/>
    </source>
</evidence>
<keyword evidence="6" id="KW-1133">Transmembrane helix</keyword>
<keyword evidence="1" id="KW-1003">Cell membrane</keyword>
<dbReference type="Pfam" id="PF00535">
    <property type="entry name" value="Glycos_transf_2"/>
    <property type="match status" value="1"/>
</dbReference>
<dbReference type="PANTHER" id="PTHR48090">
    <property type="entry name" value="UNDECAPRENYL-PHOSPHATE 4-DEOXY-4-FORMAMIDO-L-ARABINOSE TRANSFERASE-RELATED"/>
    <property type="match status" value="1"/>
</dbReference>
<evidence type="ECO:0000256" key="4">
    <source>
        <dbReference type="ARBA" id="ARBA00022692"/>
    </source>
</evidence>
<evidence type="ECO:0000256" key="2">
    <source>
        <dbReference type="ARBA" id="ARBA00022676"/>
    </source>
</evidence>